<protein>
    <submittedName>
        <fullName evidence="1">Putative jockey ele1 orf2-h 1e-120-j 4</fullName>
    </submittedName>
</protein>
<dbReference type="AlphaFoldDB" id="A0A0K8RNN5"/>
<sequence>DDLKIYKNISSLNDCALLQEDINAICLWCKDNGLDLNIGKTNVISFTRKTNPTHFLYYLENSSITRVTIVKDLGAMLDSKLNFNSHATYVVSSCFRLLGAISRFSKCFSSVYLFYVLYRNIVLPKHDFCTVIWNSLSATASNNVERVQKRFARTYHFRSPSHDLYDYNEVLRQLQITNLASRRCSRDLLFLFKCIHSYHDISSLVTSINYHIPGRNVRSSRTFHVNYSDFTSPSGRLQNYFNHLESDGIDIFNPNQPHFRKCLLHVLK</sequence>
<dbReference type="PRINTS" id="PR01345">
    <property type="entry name" value="CERVTRCPTASE"/>
</dbReference>
<organism evidence="1">
    <name type="scientific">Ixodes ricinus</name>
    <name type="common">Common tick</name>
    <name type="synonym">Acarus ricinus</name>
    <dbReference type="NCBI Taxonomy" id="34613"/>
    <lineage>
        <taxon>Eukaryota</taxon>
        <taxon>Metazoa</taxon>
        <taxon>Ecdysozoa</taxon>
        <taxon>Arthropoda</taxon>
        <taxon>Chelicerata</taxon>
        <taxon>Arachnida</taxon>
        <taxon>Acari</taxon>
        <taxon>Parasitiformes</taxon>
        <taxon>Ixodida</taxon>
        <taxon>Ixodoidea</taxon>
        <taxon>Ixodidae</taxon>
        <taxon>Ixodinae</taxon>
        <taxon>Ixodes</taxon>
    </lineage>
</organism>
<reference evidence="1" key="1">
    <citation type="submission" date="2012-12" db="EMBL/GenBank/DDBJ databases">
        <title>Identification and characterization of a phenylalanine ammonia-lyase gene family in Isatis indigotica Fort.</title>
        <authorList>
            <person name="Liu Q."/>
            <person name="Chen J."/>
            <person name="Zhou X."/>
            <person name="Di P."/>
            <person name="Xiao Y."/>
            <person name="Xuan H."/>
            <person name="Zhang L."/>
            <person name="Chen W."/>
        </authorList>
    </citation>
    <scope>NUCLEOTIDE SEQUENCE</scope>
    <source>
        <tissue evidence="1">Salivary gland</tissue>
    </source>
</reference>
<feature type="non-terminal residue" evidence="1">
    <location>
        <position position="1"/>
    </location>
</feature>
<dbReference type="PANTHER" id="PTHR33332">
    <property type="entry name" value="REVERSE TRANSCRIPTASE DOMAIN-CONTAINING PROTEIN"/>
    <property type="match status" value="1"/>
</dbReference>
<proteinExistence type="evidence at transcript level"/>
<evidence type="ECO:0000313" key="1">
    <source>
        <dbReference type="EMBL" id="JAA72661.1"/>
    </source>
</evidence>
<name>A0A0K8RNN5_IXORI</name>
<accession>A0A0K8RNN5</accession>
<dbReference type="EMBL" id="GADI01001147">
    <property type="protein sequence ID" value="JAA72661.1"/>
    <property type="molecule type" value="mRNA"/>
</dbReference>